<dbReference type="SUPFAM" id="SSF53850">
    <property type="entry name" value="Periplasmic binding protein-like II"/>
    <property type="match status" value="1"/>
</dbReference>
<dbReference type="InterPro" id="IPR050950">
    <property type="entry name" value="HTH-type_LysR_regulators"/>
</dbReference>
<dbReference type="PANTHER" id="PTHR30419">
    <property type="entry name" value="HTH-TYPE TRANSCRIPTIONAL REGULATOR YBHD"/>
    <property type="match status" value="1"/>
</dbReference>
<keyword evidence="2" id="KW-0805">Transcription regulation</keyword>
<dbReference type="EMBL" id="AYYI01000006">
    <property type="protein sequence ID" value="KRM99786.1"/>
    <property type="molecule type" value="Genomic_DNA"/>
</dbReference>
<dbReference type="STRING" id="1423796.FC24_GL001869"/>
<dbReference type="OrthoDB" id="9803735at2"/>
<dbReference type="PROSITE" id="PS50931">
    <property type="entry name" value="HTH_LYSR"/>
    <property type="match status" value="1"/>
</dbReference>
<dbReference type="PATRIC" id="fig|1423796.3.peg.1897"/>
<dbReference type="Gene3D" id="3.40.190.290">
    <property type="match status" value="1"/>
</dbReference>
<dbReference type="SUPFAM" id="SSF46785">
    <property type="entry name" value="Winged helix' DNA-binding domain"/>
    <property type="match status" value="1"/>
</dbReference>
<dbReference type="InterPro" id="IPR036388">
    <property type="entry name" value="WH-like_DNA-bd_sf"/>
</dbReference>
<protein>
    <submittedName>
        <fullName evidence="6">Malolactic fermentation transcriptional regulator</fullName>
    </submittedName>
</protein>
<dbReference type="AlphaFoldDB" id="A0A0R2D9H5"/>
<proteinExistence type="inferred from homology"/>
<dbReference type="InterPro" id="IPR000847">
    <property type="entry name" value="LysR_HTH_N"/>
</dbReference>
<dbReference type="Pfam" id="PF00126">
    <property type="entry name" value="HTH_1"/>
    <property type="match status" value="1"/>
</dbReference>
<feature type="domain" description="HTH lysR-type" evidence="5">
    <location>
        <begin position="1"/>
        <end position="60"/>
    </location>
</feature>
<evidence type="ECO:0000259" key="5">
    <source>
        <dbReference type="PROSITE" id="PS50931"/>
    </source>
</evidence>
<comment type="similarity">
    <text evidence="1">Belongs to the LysR transcriptional regulatory family.</text>
</comment>
<keyword evidence="4" id="KW-0804">Transcription</keyword>
<dbReference type="InterPro" id="IPR005119">
    <property type="entry name" value="LysR_subst-bd"/>
</dbReference>
<comment type="caution">
    <text evidence="6">The sequence shown here is derived from an EMBL/GenBank/DDBJ whole genome shotgun (WGS) entry which is preliminary data.</text>
</comment>
<evidence type="ECO:0000256" key="2">
    <source>
        <dbReference type="ARBA" id="ARBA00023015"/>
    </source>
</evidence>
<dbReference type="RefSeq" id="WP_057873029.1">
    <property type="nucleotide sequence ID" value="NZ_AYYI01000006.1"/>
</dbReference>
<reference evidence="6 7" key="1">
    <citation type="journal article" date="2015" name="Genome Announc.">
        <title>Expanding the biotechnology potential of lactobacilli through comparative genomics of 213 strains and associated genera.</title>
        <authorList>
            <person name="Sun Z."/>
            <person name="Harris H.M."/>
            <person name="McCann A."/>
            <person name="Guo C."/>
            <person name="Argimon S."/>
            <person name="Zhang W."/>
            <person name="Yang X."/>
            <person name="Jeffery I.B."/>
            <person name="Cooney J.C."/>
            <person name="Kagawa T.F."/>
            <person name="Liu W."/>
            <person name="Song Y."/>
            <person name="Salvetti E."/>
            <person name="Wrobel A."/>
            <person name="Rasinkangas P."/>
            <person name="Parkhill J."/>
            <person name="Rea M.C."/>
            <person name="O'Sullivan O."/>
            <person name="Ritari J."/>
            <person name="Douillard F.P."/>
            <person name="Paul Ross R."/>
            <person name="Yang R."/>
            <person name="Briner A.E."/>
            <person name="Felis G.E."/>
            <person name="de Vos W.M."/>
            <person name="Barrangou R."/>
            <person name="Klaenhammer T.R."/>
            <person name="Caufield P.W."/>
            <person name="Cui Y."/>
            <person name="Zhang H."/>
            <person name="O'Toole P.W."/>
        </authorList>
    </citation>
    <scope>NUCLEOTIDE SEQUENCE [LARGE SCALE GENOMIC DNA]</scope>
    <source>
        <strain evidence="6 7">DSM 20253</strain>
    </source>
</reference>
<dbReference type="GO" id="GO:0003677">
    <property type="term" value="F:DNA binding"/>
    <property type="evidence" value="ECO:0007669"/>
    <property type="project" value="UniProtKB-KW"/>
</dbReference>
<name>A0A0R2D9H5_9LACO</name>
<accession>A0A0R2D9H5</accession>
<evidence type="ECO:0000256" key="1">
    <source>
        <dbReference type="ARBA" id="ARBA00009437"/>
    </source>
</evidence>
<gene>
    <name evidence="6" type="ORF">FC24_GL001869</name>
</gene>
<organism evidence="6 7">
    <name type="scientific">Loigolactobacillus rennini DSM 20253</name>
    <dbReference type="NCBI Taxonomy" id="1423796"/>
    <lineage>
        <taxon>Bacteria</taxon>
        <taxon>Bacillati</taxon>
        <taxon>Bacillota</taxon>
        <taxon>Bacilli</taxon>
        <taxon>Lactobacillales</taxon>
        <taxon>Lactobacillaceae</taxon>
        <taxon>Loigolactobacillus</taxon>
    </lineage>
</organism>
<evidence type="ECO:0000256" key="4">
    <source>
        <dbReference type="ARBA" id="ARBA00023163"/>
    </source>
</evidence>
<dbReference type="PRINTS" id="PR00039">
    <property type="entry name" value="HTHLYSR"/>
</dbReference>
<dbReference type="GO" id="GO:0005829">
    <property type="term" value="C:cytosol"/>
    <property type="evidence" value="ECO:0007669"/>
    <property type="project" value="TreeGrafter"/>
</dbReference>
<evidence type="ECO:0000256" key="3">
    <source>
        <dbReference type="ARBA" id="ARBA00023125"/>
    </source>
</evidence>
<dbReference type="Pfam" id="PF03466">
    <property type="entry name" value="LysR_substrate"/>
    <property type="match status" value="1"/>
</dbReference>
<dbReference type="FunFam" id="1.10.10.10:FF:000001">
    <property type="entry name" value="LysR family transcriptional regulator"/>
    <property type="match status" value="1"/>
</dbReference>
<evidence type="ECO:0000313" key="7">
    <source>
        <dbReference type="Proteomes" id="UP000051638"/>
    </source>
</evidence>
<dbReference type="Proteomes" id="UP000051638">
    <property type="component" value="Unassembled WGS sequence"/>
</dbReference>
<keyword evidence="3" id="KW-0238">DNA-binding</keyword>
<dbReference type="GO" id="GO:0003700">
    <property type="term" value="F:DNA-binding transcription factor activity"/>
    <property type="evidence" value="ECO:0007669"/>
    <property type="project" value="InterPro"/>
</dbReference>
<dbReference type="InterPro" id="IPR036390">
    <property type="entry name" value="WH_DNA-bd_sf"/>
</dbReference>
<dbReference type="Gene3D" id="1.10.10.10">
    <property type="entry name" value="Winged helix-like DNA-binding domain superfamily/Winged helix DNA-binding domain"/>
    <property type="match status" value="1"/>
</dbReference>
<sequence>MNFRDLNYFVALAKLKNYTAAAQQFHVSQPTITYAIKRLEKELQVSLLQRDQSHRQIELTLAGQQFFQHAKLILHELTIAKQELASTKQAKIRFGLPPIIGTYYFPHLASYLAQHNLIQHLNTTEAGSAALLDQLKAGKLDMALLGSIQPLTDQVVQAQVLTNWPFKLIVSPQHPLAKQTQVSFKQLATEKFITLQEGFVHPLALQQLAKPAGFKPEIIYTTPDINLLKNMVAQNIGIGFLTSLALTQTDTIVPLKLSDNRQPQFLISLAYRQNQTQSPLKKQLFAQLRKGFTTMEV</sequence>
<keyword evidence="7" id="KW-1185">Reference proteome</keyword>
<evidence type="ECO:0000313" key="6">
    <source>
        <dbReference type="EMBL" id="KRM99786.1"/>
    </source>
</evidence>